<dbReference type="EMBL" id="CM042011">
    <property type="protein sequence ID" value="KAI3766809.1"/>
    <property type="molecule type" value="Genomic_DNA"/>
</dbReference>
<comment type="caution">
    <text evidence="1">The sequence shown here is derived from an EMBL/GenBank/DDBJ whole genome shotgun (WGS) entry which is preliminary data.</text>
</comment>
<sequence length="192" mass="21374">MLRLLHRPLVCSCTDMMGNGTSIRFLFGVNQPQLLVVRNLLETKSKSLVRMGTVLASFELFGNPTLIFRRLNQVSMKDGYSGKTLGKHETSIDIPVVTSPAIQGQTQISERQDSTSLEILKSIVYGGLMEVIAILSIVAFAVAADATTRKSFSRAKIISKKNNKKCKMNETLIIFVMCLLLYHNLLSSTYFH</sequence>
<reference evidence="2" key="1">
    <citation type="journal article" date="2022" name="Mol. Ecol. Resour.">
        <title>The genomes of chicory, endive, great burdock and yacon provide insights into Asteraceae palaeo-polyploidization history and plant inulin production.</title>
        <authorList>
            <person name="Fan W."/>
            <person name="Wang S."/>
            <person name="Wang H."/>
            <person name="Wang A."/>
            <person name="Jiang F."/>
            <person name="Liu H."/>
            <person name="Zhao H."/>
            <person name="Xu D."/>
            <person name="Zhang Y."/>
        </authorList>
    </citation>
    <scope>NUCLEOTIDE SEQUENCE [LARGE SCALE GENOMIC DNA]</scope>
    <source>
        <strain evidence="2">cv. Punajuju</strain>
    </source>
</reference>
<gene>
    <name evidence="1" type="ORF">L2E82_16883</name>
</gene>
<organism evidence="1 2">
    <name type="scientific">Cichorium intybus</name>
    <name type="common">Chicory</name>
    <dbReference type="NCBI Taxonomy" id="13427"/>
    <lineage>
        <taxon>Eukaryota</taxon>
        <taxon>Viridiplantae</taxon>
        <taxon>Streptophyta</taxon>
        <taxon>Embryophyta</taxon>
        <taxon>Tracheophyta</taxon>
        <taxon>Spermatophyta</taxon>
        <taxon>Magnoliopsida</taxon>
        <taxon>eudicotyledons</taxon>
        <taxon>Gunneridae</taxon>
        <taxon>Pentapetalae</taxon>
        <taxon>asterids</taxon>
        <taxon>campanulids</taxon>
        <taxon>Asterales</taxon>
        <taxon>Asteraceae</taxon>
        <taxon>Cichorioideae</taxon>
        <taxon>Cichorieae</taxon>
        <taxon>Cichoriinae</taxon>
        <taxon>Cichorium</taxon>
    </lineage>
</organism>
<proteinExistence type="predicted"/>
<accession>A0ACB9F690</accession>
<name>A0ACB9F690_CICIN</name>
<protein>
    <submittedName>
        <fullName evidence="1">Uncharacterized protein</fullName>
    </submittedName>
</protein>
<evidence type="ECO:0000313" key="2">
    <source>
        <dbReference type="Proteomes" id="UP001055811"/>
    </source>
</evidence>
<dbReference type="Proteomes" id="UP001055811">
    <property type="component" value="Linkage Group LG03"/>
</dbReference>
<evidence type="ECO:0000313" key="1">
    <source>
        <dbReference type="EMBL" id="KAI3766809.1"/>
    </source>
</evidence>
<reference evidence="1 2" key="2">
    <citation type="journal article" date="2022" name="Mol. Ecol. Resour.">
        <title>The genomes of chicory, endive, great burdock and yacon provide insights into Asteraceae paleo-polyploidization history and plant inulin production.</title>
        <authorList>
            <person name="Fan W."/>
            <person name="Wang S."/>
            <person name="Wang H."/>
            <person name="Wang A."/>
            <person name="Jiang F."/>
            <person name="Liu H."/>
            <person name="Zhao H."/>
            <person name="Xu D."/>
            <person name="Zhang Y."/>
        </authorList>
    </citation>
    <scope>NUCLEOTIDE SEQUENCE [LARGE SCALE GENOMIC DNA]</scope>
    <source>
        <strain evidence="2">cv. Punajuju</strain>
        <tissue evidence="1">Leaves</tissue>
    </source>
</reference>
<keyword evidence="2" id="KW-1185">Reference proteome</keyword>